<proteinExistence type="predicted"/>
<dbReference type="InterPro" id="IPR011333">
    <property type="entry name" value="SKP1/BTB/POZ_sf"/>
</dbReference>
<keyword evidence="1" id="KW-0175">Coiled coil</keyword>
<evidence type="ECO:0000313" key="4">
    <source>
        <dbReference type="EMBL" id="CAF0709344.1"/>
    </source>
</evidence>
<reference evidence="4" key="1">
    <citation type="submission" date="2021-02" db="EMBL/GenBank/DDBJ databases">
        <authorList>
            <person name="Nowell W R."/>
        </authorList>
    </citation>
    <scope>NUCLEOTIDE SEQUENCE</scope>
    <source>
        <strain evidence="4">Ploen Becks lab</strain>
    </source>
</reference>
<dbReference type="OrthoDB" id="684045at2759"/>
<evidence type="ECO:0000256" key="1">
    <source>
        <dbReference type="SAM" id="Coils"/>
    </source>
</evidence>
<feature type="region of interest" description="Disordered" evidence="2">
    <location>
        <begin position="64"/>
        <end position="92"/>
    </location>
</feature>
<dbReference type="AlphaFoldDB" id="A0A813M4Y4"/>
<dbReference type="SUPFAM" id="SSF54695">
    <property type="entry name" value="POZ domain"/>
    <property type="match status" value="1"/>
</dbReference>
<dbReference type="EMBL" id="CAJNOC010000043">
    <property type="protein sequence ID" value="CAF0709344.1"/>
    <property type="molecule type" value="Genomic_DNA"/>
</dbReference>
<feature type="compositionally biased region" description="Basic and acidic residues" evidence="2">
    <location>
        <begin position="64"/>
        <end position="73"/>
    </location>
</feature>
<comment type="caution">
    <text evidence="4">The sequence shown here is derived from an EMBL/GenBank/DDBJ whole genome shotgun (WGS) entry which is preliminary data.</text>
</comment>
<evidence type="ECO:0000313" key="5">
    <source>
        <dbReference type="Proteomes" id="UP000663879"/>
    </source>
</evidence>
<protein>
    <recommendedName>
        <fullName evidence="3">BTB domain-containing protein</fullName>
    </recommendedName>
</protein>
<dbReference type="SMART" id="SM00225">
    <property type="entry name" value="BTB"/>
    <property type="match status" value="1"/>
</dbReference>
<dbReference type="InterPro" id="IPR000210">
    <property type="entry name" value="BTB/POZ_dom"/>
</dbReference>
<evidence type="ECO:0000259" key="3">
    <source>
        <dbReference type="PROSITE" id="PS50097"/>
    </source>
</evidence>
<dbReference type="Gene3D" id="3.30.710.10">
    <property type="entry name" value="Potassium Channel Kv1.1, Chain A"/>
    <property type="match status" value="1"/>
</dbReference>
<evidence type="ECO:0000256" key="2">
    <source>
        <dbReference type="SAM" id="MobiDB-lite"/>
    </source>
</evidence>
<dbReference type="Proteomes" id="UP000663879">
    <property type="component" value="Unassembled WGS sequence"/>
</dbReference>
<feature type="compositionally biased region" description="Acidic residues" evidence="2">
    <location>
        <begin position="82"/>
        <end position="92"/>
    </location>
</feature>
<gene>
    <name evidence="4" type="ORF">OXX778_LOCUS786</name>
</gene>
<dbReference type="Pfam" id="PF00651">
    <property type="entry name" value="BTB"/>
    <property type="match status" value="1"/>
</dbReference>
<feature type="domain" description="BTB" evidence="3">
    <location>
        <begin position="683"/>
        <end position="756"/>
    </location>
</feature>
<dbReference type="PANTHER" id="PTHR24413">
    <property type="entry name" value="SPECKLE-TYPE POZ PROTEIN"/>
    <property type="match status" value="1"/>
</dbReference>
<name>A0A813M4Y4_9BILA</name>
<organism evidence="4 5">
    <name type="scientific">Brachionus calyciflorus</name>
    <dbReference type="NCBI Taxonomy" id="104777"/>
    <lineage>
        <taxon>Eukaryota</taxon>
        <taxon>Metazoa</taxon>
        <taxon>Spiralia</taxon>
        <taxon>Gnathifera</taxon>
        <taxon>Rotifera</taxon>
        <taxon>Eurotatoria</taxon>
        <taxon>Monogononta</taxon>
        <taxon>Pseudotrocha</taxon>
        <taxon>Ploima</taxon>
        <taxon>Brachionidae</taxon>
        <taxon>Brachionus</taxon>
    </lineage>
</organism>
<feature type="coiled-coil region" evidence="1">
    <location>
        <begin position="507"/>
        <end position="534"/>
    </location>
</feature>
<keyword evidence="5" id="KW-1185">Reference proteome</keyword>
<sequence length="978" mass="115007">MYNSNVLKLNKLKLDQLQKYPHLGCWKVLYFELYDDKKKSHLQIPNESIKFELDSNELQAENIKQENEEKKTEINSVPSEDTNYDSDSSDSDENLNLGDLTWFYSTDNKNNNFSELIKPIFECNLFQYDLRSNLLQMSSSSLNFDFTTSFDRPECITEPDKLKNSFMVLKSNQDKFNIICQKSSDNEVYDKQYNFSNIFNNELLADVKINNSNGGMFYAHKSIIMLTLKENTDKFLNELNEFRYNSELIELILFYLYNDCLPSKLEFKSNDKNYDVIIEEHKLKEFNDFVKKYRELSNLNAIIQSYLNNFSFKLVTDRLIEEIKQCFEKINTSIKLNELNPVQSHIFSDPSKLLQIIKLSFEELSKAIIKFIRLLDLYSNKQNQLSKDEKLDFIKKIKSSLPFFLTEQLKLFLQSLYKQCQQSSEENRREIADYMVTELDQFVEFSVDLIKSSEEVIEKILLSKKNSKKIKDDEFSGSEEDEFVRDHPTQKNKLGQSIKKAIHIRELRRVQKLNEKIKKNFKNLEHILQKYHRTDQNSKANLIYKELSNFTENIIHDVPSILNKMNSLSIERKIESNRLFKFKDFRFAFKFISSKSQWLLNELRRNKSLVNPIVSKLSSKINNNEFNYEMEKLKLGDSYIEEEKNPLDFNNKIQLDSFFKSKSSNNSRLAKEATKIYKSKDLADITIEIQDNETSEIKQILVHGALVASRCNWFQRALNSGMQEAINRKIVLHETNSKLFDKFIEYIYTGTLNDNNGEFNLDDDELMELLTLADKYECDSLKNLIEMKLILNINNYSKSVENTNEFLIDLIDCLNCGEQFKLDTLINFTISILVDKMKDNEIGLDRDEFKQLQESIMTMVTQKFNQTIKKTVKQNQKLNRQLSESSDDDVVFQEQDNYEIFNPGNEHIQSNSRMEQLINYAHPLIVVDAHLLEESFVQLKEIIGSESEIDLNDEDLVKLLVRYDCDLNRVIPIVLNCE</sequence>
<accession>A0A813M4Y4</accession>
<dbReference type="PROSITE" id="PS50097">
    <property type="entry name" value="BTB"/>
    <property type="match status" value="1"/>
</dbReference>